<dbReference type="Proteomes" id="UP000494256">
    <property type="component" value="Unassembled WGS sequence"/>
</dbReference>
<comment type="caution">
    <text evidence="1">The sequence shown here is derived from an EMBL/GenBank/DDBJ whole genome shotgun (WGS) entry which is preliminary data.</text>
</comment>
<dbReference type="AlphaFoldDB" id="A0A8S0YLD7"/>
<dbReference type="EMBL" id="CADEBC010000587">
    <property type="protein sequence ID" value="CAB3256906.1"/>
    <property type="molecule type" value="Genomic_DNA"/>
</dbReference>
<dbReference type="EMBL" id="CADEBD010000024">
    <property type="protein sequence ID" value="CAB3219840.1"/>
    <property type="molecule type" value="Genomic_DNA"/>
</dbReference>
<gene>
    <name evidence="2" type="ORF">APLA_LOCUS15637</name>
    <name evidence="1" type="ORF">APLA_LOCUS19</name>
</gene>
<dbReference type="Proteomes" id="UP000494106">
    <property type="component" value="Unassembled WGS sequence"/>
</dbReference>
<name>A0A8S0YLD7_ARCPL</name>
<organism evidence="1 4">
    <name type="scientific">Arctia plantaginis</name>
    <name type="common">Wood tiger moth</name>
    <name type="synonym">Phalaena plantaginis</name>
    <dbReference type="NCBI Taxonomy" id="874455"/>
    <lineage>
        <taxon>Eukaryota</taxon>
        <taxon>Metazoa</taxon>
        <taxon>Ecdysozoa</taxon>
        <taxon>Arthropoda</taxon>
        <taxon>Hexapoda</taxon>
        <taxon>Insecta</taxon>
        <taxon>Pterygota</taxon>
        <taxon>Neoptera</taxon>
        <taxon>Endopterygota</taxon>
        <taxon>Lepidoptera</taxon>
        <taxon>Glossata</taxon>
        <taxon>Ditrysia</taxon>
        <taxon>Noctuoidea</taxon>
        <taxon>Erebidae</taxon>
        <taxon>Arctiinae</taxon>
        <taxon>Arctia</taxon>
    </lineage>
</organism>
<evidence type="ECO:0000313" key="1">
    <source>
        <dbReference type="EMBL" id="CAB3219840.1"/>
    </source>
</evidence>
<evidence type="ECO:0000313" key="2">
    <source>
        <dbReference type="EMBL" id="CAB3256906.1"/>
    </source>
</evidence>
<reference evidence="3 4" key="1">
    <citation type="submission" date="2020-04" db="EMBL/GenBank/DDBJ databases">
        <authorList>
            <person name="Wallbank WR R."/>
            <person name="Pardo Diaz C."/>
            <person name="Kozak K."/>
            <person name="Martin S."/>
            <person name="Jiggins C."/>
            <person name="Moest M."/>
            <person name="Warren A I."/>
            <person name="Byers J.R.P. K."/>
            <person name="Montejo-Kovacevich G."/>
            <person name="Yen C E."/>
        </authorList>
    </citation>
    <scope>NUCLEOTIDE SEQUENCE [LARGE SCALE GENOMIC DNA]</scope>
</reference>
<evidence type="ECO:0000313" key="4">
    <source>
        <dbReference type="Proteomes" id="UP000494256"/>
    </source>
</evidence>
<protein>
    <submittedName>
        <fullName evidence="1">Uncharacterized protein</fullName>
    </submittedName>
</protein>
<accession>A0A8S0YLD7</accession>
<sequence length="75" mass="8455">MRVVRNQDGSHISVIGVADARQNKIIGNLTETSTHTLRSMLDGVYEKIFDADDAYTYLLPRYRLAVARTLLLLGF</sequence>
<keyword evidence="3" id="KW-1185">Reference proteome</keyword>
<proteinExistence type="predicted"/>
<evidence type="ECO:0000313" key="3">
    <source>
        <dbReference type="Proteomes" id="UP000494106"/>
    </source>
</evidence>